<sequence length="116" mass="13286">MKTSSNSTLKTIIQEAISSLEDTRIATLSVTSVDGSKNSSDVKVYILAEDFNHKDILKLFKKASKNITSYAFVSSGWVKFPRLSFYIDTTYDKQKRMEELFRKIKTPNSPKDETYE</sequence>
<proteinExistence type="predicted"/>
<dbReference type="InterPro" id="IPR015946">
    <property type="entry name" value="KH_dom-like_a/b"/>
</dbReference>
<evidence type="ECO:0000313" key="1">
    <source>
        <dbReference type="EMBL" id="VAY88097.1"/>
    </source>
</evidence>
<reference evidence="1" key="1">
    <citation type="submission" date="2018-10" db="EMBL/GenBank/DDBJ databases">
        <authorList>
            <person name="Aoki K."/>
        </authorList>
    </citation>
    <scope>NUCLEOTIDE SEQUENCE</scope>
</reference>
<accession>A0A3B1E6X7</accession>
<dbReference type="Pfam" id="PF02033">
    <property type="entry name" value="RBFA"/>
    <property type="match status" value="1"/>
</dbReference>
<organism evidence="1">
    <name type="scientific">hydrothermal vent metagenome</name>
    <dbReference type="NCBI Taxonomy" id="652676"/>
    <lineage>
        <taxon>unclassified sequences</taxon>
        <taxon>metagenomes</taxon>
        <taxon>ecological metagenomes</taxon>
    </lineage>
</organism>
<dbReference type="NCBIfam" id="TIGR00082">
    <property type="entry name" value="rbfA"/>
    <property type="match status" value="1"/>
</dbReference>
<protein>
    <submittedName>
        <fullName evidence="1">Ribosome-binding factor A</fullName>
    </submittedName>
</protein>
<dbReference type="Gene3D" id="3.30.300.20">
    <property type="match status" value="1"/>
</dbReference>
<dbReference type="EMBL" id="UOYO01000046">
    <property type="protein sequence ID" value="VAY88097.1"/>
    <property type="molecule type" value="Genomic_DNA"/>
</dbReference>
<dbReference type="SUPFAM" id="SSF89919">
    <property type="entry name" value="Ribosome-binding factor A, RbfA"/>
    <property type="match status" value="1"/>
</dbReference>
<dbReference type="InterPro" id="IPR023799">
    <property type="entry name" value="RbfA_dom_sf"/>
</dbReference>
<dbReference type="AlphaFoldDB" id="A0A3B1E6X7"/>
<dbReference type="GO" id="GO:0006364">
    <property type="term" value="P:rRNA processing"/>
    <property type="evidence" value="ECO:0007669"/>
    <property type="project" value="InterPro"/>
</dbReference>
<name>A0A3B1E6X7_9ZZZZ</name>
<gene>
    <name evidence="1" type="ORF">MNB_ARC-1_781</name>
</gene>
<dbReference type="InterPro" id="IPR000238">
    <property type="entry name" value="RbfA"/>
</dbReference>